<gene>
    <name evidence="1" type="ORF">AN640_01255</name>
</gene>
<proteinExistence type="predicted"/>
<comment type="caution">
    <text evidence="1">The sequence shown here is derived from an EMBL/GenBank/DDBJ whole genome shotgun (WGS) entry which is preliminary data.</text>
</comment>
<dbReference type="Proteomes" id="UP000188637">
    <property type="component" value="Unassembled WGS sequence"/>
</dbReference>
<protein>
    <submittedName>
        <fullName evidence="1">Uncharacterized protein</fullName>
    </submittedName>
</protein>
<sequence length="279" mass="31278">MNNKTSKILVYIILIIGAILTVLPLLWMVVTSFKNIDEVFTIPIQWIPKEFKFSNYSEVFAVMDFAQYYLNTVIVTIARICGLFLTATMAGYAFAKLRFPGRNFLFMLLLITLMVPIHTIMYPAYQVISELGMINSYQGLIIPQMLGAFGGAFSIFLIKQGFESIPNELMEATKVDGAGIFRTFFQVMLPQIKPVLASFFIFSFNASWNDYIYPLIVVNDDNMKTLSLGLAGFTSMREGLTNYPLMMAAAVMTLLPVIILFIAAQKYFIESAVASGLKG</sequence>
<keyword evidence="2" id="KW-1185">Reference proteome</keyword>
<accession>A0ACC8XFT2</accession>
<name>A0ACC8XFT2_9FIRM</name>
<dbReference type="EMBL" id="LJHD01000190">
    <property type="protein sequence ID" value="ONI42292.1"/>
    <property type="molecule type" value="Genomic_DNA"/>
</dbReference>
<evidence type="ECO:0000313" key="1">
    <source>
        <dbReference type="EMBL" id="ONI42292.1"/>
    </source>
</evidence>
<evidence type="ECO:0000313" key="2">
    <source>
        <dbReference type="Proteomes" id="UP000188637"/>
    </source>
</evidence>
<reference evidence="1" key="1">
    <citation type="submission" date="2016-08" db="EMBL/GenBank/DDBJ databases">
        <authorList>
            <person name="Ngugi D.K."/>
            <person name="Miyake S."/>
            <person name="Stingl U."/>
        </authorList>
    </citation>
    <scope>NUCLEOTIDE SEQUENCE</scope>
    <source>
        <strain evidence="1">SCG-D08WGA-EpuloA1</strain>
    </source>
</reference>
<organism evidence="1 2">
    <name type="scientific">Candidatus Epulonipiscium fishelsonii</name>
    <dbReference type="NCBI Taxonomy" id="77094"/>
    <lineage>
        <taxon>Bacteria</taxon>
        <taxon>Bacillati</taxon>
        <taxon>Bacillota</taxon>
        <taxon>Clostridia</taxon>
        <taxon>Lachnospirales</taxon>
        <taxon>Lachnospiraceae</taxon>
        <taxon>Candidatus Epulonipiscium</taxon>
    </lineage>
</organism>